<organism evidence="1 2">
    <name type="scientific">Folsomia candida</name>
    <name type="common">Springtail</name>
    <dbReference type="NCBI Taxonomy" id="158441"/>
    <lineage>
        <taxon>Eukaryota</taxon>
        <taxon>Metazoa</taxon>
        <taxon>Ecdysozoa</taxon>
        <taxon>Arthropoda</taxon>
        <taxon>Hexapoda</taxon>
        <taxon>Collembola</taxon>
        <taxon>Entomobryomorpha</taxon>
        <taxon>Isotomoidea</taxon>
        <taxon>Isotomidae</taxon>
        <taxon>Proisotominae</taxon>
        <taxon>Folsomia</taxon>
    </lineage>
</organism>
<protein>
    <submittedName>
        <fullName evidence="1">Uncharacterized protein</fullName>
    </submittedName>
</protein>
<reference evidence="1 2" key="1">
    <citation type="submission" date="2015-12" db="EMBL/GenBank/DDBJ databases">
        <title>The genome of Folsomia candida.</title>
        <authorList>
            <person name="Faddeeva A."/>
            <person name="Derks M.F."/>
            <person name="Anvar Y."/>
            <person name="Smit S."/>
            <person name="Van Straalen N."/>
            <person name="Roelofs D."/>
        </authorList>
    </citation>
    <scope>NUCLEOTIDE SEQUENCE [LARGE SCALE GENOMIC DNA]</scope>
    <source>
        <strain evidence="1 2">VU population</strain>
        <tissue evidence="1">Whole body</tissue>
    </source>
</reference>
<accession>A0A226D190</accession>
<proteinExistence type="predicted"/>
<dbReference type="OrthoDB" id="10681946at2759"/>
<comment type="caution">
    <text evidence="1">The sequence shown here is derived from an EMBL/GenBank/DDBJ whole genome shotgun (WGS) entry which is preliminary data.</text>
</comment>
<evidence type="ECO:0000313" key="1">
    <source>
        <dbReference type="EMBL" id="OXA38477.1"/>
    </source>
</evidence>
<dbReference type="EMBL" id="LNIX01000045">
    <property type="protein sequence ID" value="OXA38477.1"/>
    <property type="molecule type" value="Genomic_DNA"/>
</dbReference>
<gene>
    <name evidence="1" type="ORF">Fcan01_26728</name>
</gene>
<dbReference type="AlphaFoldDB" id="A0A226D190"/>
<name>A0A226D190_FOLCA</name>
<evidence type="ECO:0000313" key="2">
    <source>
        <dbReference type="Proteomes" id="UP000198287"/>
    </source>
</evidence>
<sequence>MSDNLKAFVLFEFEVDEGVEGFSSYQSDPFSLPQEGWTNYGILYVGTHDTYDKAVKKLEKYIKNKPIDSSDCDIPRRRQESNSQLKRLSLKHTSILIFIFIGNSTVPIAIPSTEEVSSETPQIASLSRKGGSSLAKDVGYDTVRPSASRDTPSATSCVVLGAEAVERLPLTGSWTAGRHCTTSRCKAKG</sequence>
<keyword evidence="2" id="KW-1185">Reference proteome</keyword>
<dbReference type="Proteomes" id="UP000198287">
    <property type="component" value="Unassembled WGS sequence"/>
</dbReference>